<dbReference type="PANTHER" id="PTHR44757:SF2">
    <property type="entry name" value="BIOFILM ARCHITECTURE MAINTENANCE PROTEIN MBAA"/>
    <property type="match status" value="1"/>
</dbReference>
<keyword evidence="1" id="KW-1133">Transmembrane helix</keyword>
<dbReference type="SUPFAM" id="SSF55073">
    <property type="entry name" value="Nucleotide cyclase"/>
    <property type="match status" value="1"/>
</dbReference>
<name>A0AAU2GUW0_9ACTN</name>
<feature type="transmembrane region" description="Helical" evidence="1">
    <location>
        <begin position="12"/>
        <end position="34"/>
    </location>
</feature>
<dbReference type="Pfam" id="PF00990">
    <property type="entry name" value="GGDEF"/>
    <property type="match status" value="1"/>
</dbReference>
<dbReference type="AlphaFoldDB" id="A0AAU2GUW0"/>
<dbReference type="SMART" id="SM00267">
    <property type="entry name" value="GGDEF"/>
    <property type="match status" value="1"/>
</dbReference>
<accession>A0AAU2GUW0</accession>
<protein>
    <submittedName>
        <fullName evidence="3">GGDEF domain-containing protein</fullName>
    </submittedName>
</protein>
<organism evidence="3">
    <name type="scientific">Streptomyces sp. NBC_00060</name>
    <dbReference type="NCBI Taxonomy" id="2975636"/>
    <lineage>
        <taxon>Bacteria</taxon>
        <taxon>Bacillati</taxon>
        <taxon>Actinomycetota</taxon>
        <taxon>Actinomycetes</taxon>
        <taxon>Kitasatosporales</taxon>
        <taxon>Streptomycetaceae</taxon>
        <taxon>Streptomyces</taxon>
    </lineage>
</organism>
<dbReference type="InterPro" id="IPR043128">
    <property type="entry name" value="Rev_trsase/Diguanyl_cyclase"/>
</dbReference>
<dbReference type="Gene3D" id="3.30.70.270">
    <property type="match status" value="1"/>
</dbReference>
<dbReference type="PROSITE" id="PS50887">
    <property type="entry name" value="GGDEF"/>
    <property type="match status" value="1"/>
</dbReference>
<dbReference type="EMBL" id="CP108253">
    <property type="protein sequence ID" value="WTU38392.1"/>
    <property type="molecule type" value="Genomic_DNA"/>
</dbReference>
<sequence>MVSNPSRPAGLVRIAALVTAAAIPAASWSIHTVIWRRRLAAAQRDALTRTLRRDGWSARAQHLIDRHGDQMLVLVCDVDHLKSLNDTHGHTVGDAVLAATAARLAAWTGGHGTVGRLGGDEFAAAVRVGAGQRDARLHQLTHALRTPVTADGVRVAVSVSVGAAAPGALGTRDLSSLLRAADAAMYSGKHTGTAVQAWPRHAARSTPVSASS</sequence>
<evidence type="ECO:0000259" key="2">
    <source>
        <dbReference type="PROSITE" id="PS50887"/>
    </source>
</evidence>
<evidence type="ECO:0000256" key="1">
    <source>
        <dbReference type="SAM" id="Phobius"/>
    </source>
</evidence>
<gene>
    <name evidence="3" type="ORF">OHV25_01870</name>
</gene>
<dbReference type="NCBIfam" id="TIGR00254">
    <property type="entry name" value="GGDEF"/>
    <property type="match status" value="1"/>
</dbReference>
<feature type="domain" description="GGDEF" evidence="2">
    <location>
        <begin position="69"/>
        <end position="201"/>
    </location>
</feature>
<dbReference type="InterPro" id="IPR029787">
    <property type="entry name" value="Nucleotide_cyclase"/>
</dbReference>
<keyword evidence="1" id="KW-0812">Transmembrane</keyword>
<evidence type="ECO:0000313" key="3">
    <source>
        <dbReference type="EMBL" id="WTU38392.1"/>
    </source>
</evidence>
<dbReference type="PANTHER" id="PTHR44757">
    <property type="entry name" value="DIGUANYLATE CYCLASE DGCP"/>
    <property type="match status" value="1"/>
</dbReference>
<reference evidence="3" key="1">
    <citation type="submission" date="2022-10" db="EMBL/GenBank/DDBJ databases">
        <title>The complete genomes of actinobacterial strains from the NBC collection.</title>
        <authorList>
            <person name="Joergensen T.S."/>
            <person name="Alvarez Arevalo M."/>
            <person name="Sterndorff E.B."/>
            <person name="Faurdal D."/>
            <person name="Vuksanovic O."/>
            <person name="Mourched A.-S."/>
            <person name="Charusanti P."/>
            <person name="Shaw S."/>
            <person name="Blin K."/>
            <person name="Weber T."/>
        </authorList>
    </citation>
    <scope>NUCLEOTIDE SEQUENCE</scope>
    <source>
        <strain evidence="3">NBC_00060</strain>
    </source>
</reference>
<dbReference type="CDD" id="cd01949">
    <property type="entry name" value="GGDEF"/>
    <property type="match status" value="1"/>
</dbReference>
<dbReference type="InterPro" id="IPR052155">
    <property type="entry name" value="Biofilm_reg_signaling"/>
</dbReference>
<dbReference type="InterPro" id="IPR000160">
    <property type="entry name" value="GGDEF_dom"/>
</dbReference>
<proteinExistence type="predicted"/>
<keyword evidence="1" id="KW-0472">Membrane</keyword>